<feature type="compositionally biased region" description="Basic residues" evidence="1">
    <location>
        <begin position="212"/>
        <end position="221"/>
    </location>
</feature>
<dbReference type="EnsemblPlants" id="EMT26580">
    <property type="protein sequence ID" value="EMT26580"/>
    <property type="gene ID" value="F775_00145"/>
</dbReference>
<sequence length="245" mass="27055">MAQSCSSPALPDLSDNAGRQAGLVSSGHMSELVSRGIEYGVTRDEGTHMLMPLVMLFDPVPPFLRGHVCFARLQPISGIGFFPCALKTDVVGRRPGQKLGLHGVMHAGTRFRERVWKDPEHPLTISGCSTELIPGLKRKGNYIIVPETKKEDPILMIKITIGSNTQLQRRSSPAITGDVTTWDHRTATTPSPDKDGRRGLHVEVEQLPLKWHQARRKKRSGFTRPPLGQKGHRGGVGDRQLQWAP</sequence>
<protein>
    <submittedName>
        <fullName evidence="2">Uncharacterized protein</fullName>
    </submittedName>
</protein>
<feature type="region of interest" description="Disordered" evidence="1">
    <location>
        <begin position="212"/>
        <end position="245"/>
    </location>
</feature>
<name>M8BNK0_AEGTA</name>
<evidence type="ECO:0000313" key="2">
    <source>
        <dbReference type="EnsemblPlants" id="EMT26580"/>
    </source>
</evidence>
<evidence type="ECO:0000256" key="1">
    <source>
        <dbReference type="SAM" id="MobiDB-lite"/>
    </source>
</evidence>
<reference evidence="2" key="1">
    <citation type="submission" date="2015-06" db="UniProtKB">
        <authorList>
            <consortium name="EnsemblPlants"/>
        </authorList>
    </citation>
    <scope>IDENTIFICATION</scope>
</reference>
<dbReference type="AlphaFoldDB" id="M8BNK0"/>
<proteinExistence type="predicted"/>
<accession>M8BNK0</accession>
<organism evidence="2">
    <name type="scientific">Aegilops tauschii</name>
    <name type="common">Tausch's goatgrass</name>
    <name type="synonym">Aegilops squarrosa</name>
    <dbReference type="NCBI Taxonomy" id="37682"/>
    <lineage>
        <taxon>Eukaryota</taxon>
        <taxon>Viridiplantae</taxon>
        <taxon>Streptophyta</taxon>
        <taxon>Embryophyta</taxon>
        <taxon>Tracheophyta</taxon>
        <taxon>Spermatophyta</taxon>
        <taxon>Magnoliopsida</taxon>
        <taxon>Liliopsida</taxon>
        <taxon>Poales</taxon>
        <taxon>Poaceae</taxon>
        <taxon>BOP clade</taxon>
        <taxon>Pooideae</taxon>
        <taxon>Triticodae</taxon>
        <taxon>Triticeae</taxon>
        <taxon>Triticinae</taxon>
        <taxon>Aegilops</taxon>
    </lineage>
</organism>